<keyword evidence="3" id="KW-1185">Reference proteome</keyword>
<dbReference type="Pfam" id="PF04314">
    <property type="entry name" value="PCuAC"/>
    <property type="match status" value="1"/>
</dbReference>
<dbReference type="PATRIC" id="fig|507626.3.peg.2278"/>
<dbReference type="OrthoDB" id="9796962at2"/>
<dbReference type="AlphaFoldDB" id="A0A0X8HEV2"/>
<organism evidence="2 3">
    <name type="scientific">Halomonas chromatireducens</name>
    <dbReference type="NCBI Taxonomy" id="507626"/>
    <lineage>
        <taxon>Bacteria</taxon>
        <taxon>Pseudomonadati</taxon>
        <taxon>Pseudomonadota</taxon>
        <taxon>Gammaproteobacteria</taxon>
        <taxon>Oceanospirillales</taxon>
        <taxon>Halomonadaceae</taxon>
        <taxon>Halomonas</taxon>
    </lineage>
</organism>
<gene>
    <name evidence="2" type="ORF">LOKO_02288</name>
</gene>
<dbReference type="Proteomes" id="UP000063387">
    <property type="component" value="Chromosome"/>
</dbReference>
<dbReference type="SUPFAM" id="SSF110087">
    <property type="entry name" value="DR1885-like metal-binding protein"/>
    <property type="match status" value="1"/>
</dbReference>
<proteinExistence type="predicted"/>
<dbReference type="EMBL" id="CP014226">
    <property type="protein sequence ID" value="AMD01348.1"/>
    <property type="molecule type" value="Genomic_DNA"/>
</dbReference>
<dbReference type="InterPro" id="IPR058248">
    <property type="entry name" value="Lxx211020-like"/>
</dbReference>
<reference evidence="2 3" key="2">
    <citation type="submission" date="2016-02" db="EMBL/GenBank/DDBJ databases">
        <authorList>
            <person name="Wen L."/>
            <person name="He K."/>
            <person name="Yang H."/>
        </authorList>
    </citation>
    <scope>NUCLEOTIDE SEQUENCE [LARGE SCALE GENOMIC DNA]</scope>
    <source>
        <strain evidence="2 3">AGD 8-3</strain>
    </source>
</reference>
<accession>A0A0X8HEV2</accession>
<keyword evidence="1" id="KW-0732">Signal</keyword>
<reference evidence="2 3" key="1">
    <citation type="journal article" date="2016" name="Genome Announc.">
        <title>Draft Genome Sequence of 'Halomonas chromatireducens' Strain AGD 8-3, a Haloalkaliphilic Chromate- and Selenite-Reducing Gammaproteobacterium.</title>
        <authorList>
            <person name="Sharko F.S."/>
            <person name="Shapovalova A.A."/>
            <person name="Tsygankova S.V."/>
            <person name="Komova A.V."/>
            <person name="Boulygina E.S."/>
            <person name="Teslyuk A.B."/>
            <person name="Gotovtsev P.M."/>
            <person name="Namsaraev Z.B."/>
            <person name="Khijniak T.V."/>
            <person name="Nedoluzhko A.V."/>
            <person name="Vasilov R.G."/>
        </authorList>
    </citation>
    <scope>NUCLEOTIDE SEQUENCE [LARGE SCALE GENOMIC DNA]</scope>
    <source>
        <strain evidence="2 3">AGD 8-3</strain>
    </source>
</reference>
<dbReference type="RefSeq" id="WP_083517553.1">
    <property type="nucleotide sequence ID" value="NZ_CP014226.1"/>
</dbReference>
<dbReference type="STRING" id="507626.LOKO_02288"/>
<evidence type="ECO:0008006" key="4">
    <source>
        <dbReference type="Google" id="ProtNLM"/>
    </source>
</evidence>
<evidence type="ECO:0000313" key="2">
    <source>
        <dbReference type="EMBL" id="AMD01348.1"/>
    </source>
</evidence>
<protein>
    <recommendedName>
        <fullName evidence="4">Copper chaperone PCu(A)C</fullName>
    </recommendedName>
</protein>
<dbReference type="InterPro" id="IPR007410">
    <property type="entry name" value="LpqE-like"/>
</dbReference>
<name>A0A0X8HEV2_9GAMM</name>
<evidence type="ECO:0000313" key="3">
    <source>
        <dbReference type="Proteomes" id="UP000063387"/>
    </source>
</evidence>
<sequence length="170" mass="18722">MRSLFLLMLATALSMAAPAMAQEYRLNDLLITHPFATPSPPSVDHAAVYVDISIASEEPDVLVEASTPVSATVELHDMAMEGSTMRMFPVPQIEVPASTLLTMRPGGGYHLMLLDLVAPLREGDSFPMTLTFAERGEIDIHVRVMRAQDGRADAGELLHRHHQLLDRHLE</sequence>
<feature type="chain" id="PRO_5007066873" description="Copper chaperone PCu(A)C" evidence="1">
    <location>
        <begin position="22"/>
        <end position="170"/>
    </location>
</feature>
<dbReference type="InterPro" id="IPR036182">
    <property type="entry name" value="PCuAC_sf"/>
</dbReference>
<dbReference type="PANTHER" id="PTHR36302">
    <property type="entry name" value="BLR7088 PROTEIN"/>
    <property type="match status" value="1"/>
</dbReference>
<evidence type="ECO:0000256" key="1">
    <source>
        <dbReference type="SAM" id="SignalP"/>
    </source>
</evidence>
<dbReference type="KEGG" id="hco:LOKO_02288"/>
<dbReference type="PANTHER" id="PTHR36302:SF1">
    <property type="entry name" value="COPPER CHAPERONE PCU(A)C"/>
    <property type="match status" value="1"/>
</dbReference>
<dbReference type="Gene3D" id="2.60.40.1890">
    <property type="entry name" value="PCu(A)C copper chaperone"/>
    <property type="match status" value="1"/>
</dbReference>
<feature type="signal peptide" evidence="1">
    <location>
        <begin position="1"/>
        <end position="21"/>
    </location>
</feature>